<evidence type="ECO:0000256" key="4">
    <source>
        <dbReference type="ARBA" id="ARBA00022729"/>
    </source>
</evidence>
<organism evidence="8 9">
    <name type="scientific">Rhodopseudomonas faecalis</name>
    <dbReference type="NCBI Taxonomy" id="99655"/>
    <lineage>
        <taxon>Bacteria</taxon>
        <taxon>Pseudomonadati</taxon>
        <taxon>Pseudomonadota</taxon>
        <taxon>Alphaproteobacteria</taxon>
        <taxon>Hyphomicrobiales</taxon>
        <taxon>Nitrobacteraceae</taxon>
        <taxon>Rhodopseudomonas</taxon>
    </lineage>
</organism>
<dbReference type="RefSeq" id="WP_110780851.1">
    <property type="nucleotide sequence ID" value="NZ_QJTI01000010.1"/>
</dbReference>
<dbReference type="GO" id="GO:0009166">
    <property type="term" value="P:nucleotide catabolic process"/>
    <property type="evidence" value="ECO:0007669"/>
    <property type="project" value="InterPro"/>
</dbReference>
<keyword evidence="3" id="KW-0964">Secreted</keyword>
<feature type="domain" description="Calcineurin-like phosphoesterase" evidence="6">
    <location>
        <begin position="38"/>
        <end position="289"/>
    </location>
</feature>
<evidence type="ECO:0000259" key="6">
    <source>
        <dbReference type="Pfam" id="PF00149"/>
    </source>
</evidence>
<feature type="chain" id="PRO_5016194080" evidence="5">
    <location>
        <begin position="27"/>
        <end position="561"/>
    </location>
</feature>
<gene>
    <name evidence="8" type="ORF">BJ122_11013</name>
</gene>
<keyword evidence="9" id="KW-1185">Reference proteome</keyword>
<dbReference type="CDD" id="cd07412">
    <property type="entry name" value="MPP_YhcR_N"/>
    <property type="match status" value="1"/>
</dbReference>
<dbReference type="InterPro" id="IPR004843">
    <property type="entry name" value="Calcineurin-like_PHP"/>
</dbReference>
<evidence type="ECO:0000256" key="5">
    <source>
        <dbReference type="RuleBase" id="RU362119"/>
    </source>
</evidence>
<keyword evidence="4 5" id="KW-0732">Signal</keyword>
<evidence type="ECO:0000256" key="2">
    <source>
        <dbReference type="ARBA" id="ARBA00006654"/>
    </source>
</evidence>
<dbReference type="InterPro" id="IPR029052">
    <property type="entry name" value="Metallo-depent_PP-like"/>
</dbReference>
<dbReference type="PANTHER" id="PTHR11575:SF24">
    <property type="entry name" value="5'-NUCLEOTIDASE"/>
    <property type="match status" value="1"/>
</dbReference>
<protein>
    <submittedName>
        <fullName evidence="8">5'-nucleotidase</fullName>
    </submittedName>
</protein>
<dbReference type="GO" id="GO:0008253">
    <property type="term" value="F:5'-nucleotidase activity"/>
    <property type="evidence" value="ECO:0007669"/>
    <property type="project" value="TreeGrafter"/>
</dbReference>
<comment type="similarity">
    <text evidence="2 5">Belongs to the 5'-nucleotidase family.</text>
</comment>
<evidence type="ECO:0000256" key="1">
    <source>
        <dbReference type="ARBA" id="ARBA00004613"/>
    </source>
</evidence>
<dbReference type="SUPFAM" id="SSF55816">
    <property type="entry name" value="5'-nucleotidase (syn. UDP-sugar hydrolase), C-terminal domain"/>
    <property type="match status" value="1"/>
</dbReference>
<dbReference type="GO" id="GO:0008768">
    <property type="term" value="F:UDP-sugar diphosphatase activity"/>
    <property type="evidence" value="ECO:0007669"/>
    <property type="project" value="TreeGrafter"/>
</dbReference>
<dbReference type="Gene3D" id="3.90.780.10">
    <property type="entry name" value="5'-Nucleotidase, C-terminal domain"/>
    <property type="match status" value="1"/>
</dbReference>
<evidence type="ECO:0000259" key="7">
    <source>
        <dbReference type="Pfam" id="PF02872"/>
    </source>
</evidence>
<dbReference type="PROSITE" id="PS00785">
    <property type="entry name" value="5_NUCLEOTIDASE_1"/>
    <property type="match status" value="1"/>
</dbReference>
<dbReference type="SUPFAM" id="SSF56300">
    <property type="entry name" value="Metallo-dependent phosphatases"/>
    <property type="match status" value="1"/>
</dbReference>
<dbReference type="GO" id="GO:0030288">
    <property type="term" value="C:outer membrane-bounded periplasmic space"/>
    <property type="evidence" value="ECO:0007669"/>
    <property type="project" value="TreeGrafter"/>
</dbReference>
<comment type="subcellular location">
    <subcellularLocation>
        <location evidence="1">Secreted</location>
    </subcellularLocation>
</comment>
<keyword evidence="5" id="KW-0547">Nucleotide-binding</keyword>
<dbReference type="PRINTS" id="PR01607">
    <property type="entry name" value="APYRASEFAMLY"/>
</dbReference>
<dbReference type="InterPro" id="IPR041831">
    <property type="entry name" value="YhcR_MPP"/>
</dbReference>
<evidence type="ECO:0000313" key="8">
    <source>
        <dbReference type="EMBL" id="PYF02677.1"/>
    </source>
</evidence>
<proteinExistence type="inferred from homology"/>
<sequence length="561" mass="59629">MIRNGRNFVAWLSAALLANTLSLAHAQPAHADSAAIDLRILAINDFHGYLQPPPGGLTLRDPADHDKSITIAAGGAEHLATAVKQLRGARPHAIFVAAGDLIGASPFLSAMFHDEPTIEALSLMGLALSAVGNHEFDEGRTELMRMQNGGCHPVDGCNGPQPFAGASFKYLAASTIDTSTGKPILPPYEIREFGGVPVAFIGLTLKATPKMVSPSGVAGLEFRDETETVNRLVPELKARGVEAIVVLIHEGGFPAGGRNECPNISGPIVEIVQKLDRAVDLVISGHTHQSYVCRIDGRLVTSGEKYGTLVTAIDLQLDPQSRDVVSAKAENIIVSTADYAKDAAQTQLIETYSRIAGPRAARRAGTITASLLREPNDAGESTLGSIIADAQLAASSNAAQGGAELAFTNPGGIRNSIMLQSDRPVSYGDVFASQPFRNQLVTVTLTGAQIKRALEQQWADPARPRVLQVSRGFSYAWTASAPLGQRIAPDTMRLGDQPIDPDKSYRVTINSFLAEGGDGFTVFKEGTDPHVGSYDVDALDAYFRANSPLSPPAPQRIHRID</sequence>
<dbReference type="Pfam" id="PF00149">
    <property type="entry name" value="Metallophos"/>
    <property type="match status" value="1"/>
</dbReference>
<keyword evidence="5" id="KW-0378">Hydrolase</keyword>
<name>A0A318TFQ5_9BRAD</name>
<dbReference type="OrthoDB" id="9803927at2"/>
<dbReference type="AlphaFoldDB" id="A0A318TFQ5"/>
<feature type="signal peptide" evidence="5">
    <location>
        <begin position="1"/>
        <end position="26"/>
    </location>
</feature>
<evidence type="ECO:0000313" key="9">
    <source>
        <dbReference type="Proteomes" id="UP000248148"/>
    </source>
</evidence>
<reference evidence="8 9" key="1">
    <citation type="submission" date="2018-06" db="EMBL/GenBank/DDBJ databases">
        <title>Genomic Encyclopedia of Archaeal and Bacterial Type Strains, Phase II (KMG-II): from individual species to whole genera.</title>
        <authorList>
            <person name="Goeker M."/>
        </authorList>
    </citation>
    <scope>NUCLEOTIDE SEQUENCE [LARGE SCALE GENOMIC DNA]</scope>
    <source>
        <strain evidence="8 9">JCM 11668</strain>
    </source>
</reference>
<comment type="caution">
    <text evidence="8">The sequence shown here is derived from an EMBL/GenBank/DDBJ whole genome shotgun (WGS) entry which is preliminary data.</text>
</comment>
<dbReference type="GO" id="GO:0046872">
    <property type="term" value="F:metal ion binding"/>
    <property type="evidence" value="ECO:0007669"/>
    <property type="project" value="InterPro"/>
</dbReference>
<dbReference type="InterPro" id="IPR008334">
    <property type="entry name" value="5'-Nucleotdase_C"/>
</dbReference>
<feature type="domain" description="5'-Nucleotidase C-terminal" evidence="7">
    <location>
        <begin position="365"/>
        <end position="525"/>
    </location>
</feature>
<dbReference type="Gene3D" id="3.60.21.10">
    <property type="match status" value="1"/>
</dbReference>
<dbReference type="GO" id="GO:0000166">
    <property type="term" value="F:nucleotide binding"/>
    <property type="evidence" value="ECO:0007669"/>
    <property type="project" value="UniProtKB-KW"/>
</dbReference>
<dbReference type="PANTHER" id="PTHR11575">
    <property type="entry name" value="5'-NUCLEOTIDASE-RELATED"/>
    <property type="match status" value="1"/>
</dbReference>
<dbReference type="FunFam" id="3.90.780.10:FF:000004">
    <property type="entry name" value="UDP-sugar hydrolase, putative"/>
    <property type="match status" value="1"/>
</dbReference>
<dbReference type="InterPro" id="IPR006146">
    <property type="entry name" value="5'-Nucleotdase_CS"/>
</dbReference>
<dbReference type="InterPro" id="IPR036907">
    <property type="entry name" value="5'-Nucleotdase_C_sf"/>
</dbReference>
<accession>A0A318TFQ5</accession>
<dbReference type="InterPro" id="IPR006179">
    <property type="entry name" value="5_nucleotidase/apyrase"/>
</dbReference>
<evidence type="ECO:0000256" key="3">
    <source>
        <dbReference type="ARBA" id="ARBA00022525"/>
    </source>
</evidence>
<dbReference type="EMBL" id="QJTI01000010">
    <property type="protein sequence ID" value="PYF02677.1"/>
    <property type="molecule type" value="Genomic_DNA"/>
</dbReference>
<dbReference type="Pfam" id="PF02872">
    <property type="entry name" value="5_nucleotid_C"/>
    <property type="match status" value="1"/>
</dbReference>
<dbReference type="GO" id="GO:0005576">
    <property type="term" value="C:extracellular region"/>
    <property type="evidence" value="ECO:0007669"/>
    <property type="project" value="UniProtKB-SubCell"/>
</dbReference>
<dbReference type="Proteomes" id="UP000248148">
    <property type="component" value="Unassembled WGS sequence"/>
</dbReference>